<proteinExistence type="predicted"/>
<gene>
    <name evidence="1" type="ORF">F4820DRAFT_430144</name>
</gene>
<dbReference type="EMBL" id="MU393523">
    <property type="protein sequence ID" value="KAI4862550.1"/>
    <property type="molecule type" value="Genomic_DNA"/>
</dbReference>
<reference evidence="1 2" key="1">
    <citation type="journal article" date="2022" name="New Phytol.">
        <title>Ecological generalism drives hyperdiversity of secondary metabolite gene clusters in xylarialean endophytes.</title>
        <authorList>
            <person name="Franco M.E.E."/>
            <person name="Wisecaver J.H."/>
            <person name="Arnold A.E."/>
            <person name="Ju Y.M."/>
            <person name="Slot J.C."/>
            <person name="Ahrendt S."/>
            <person name="Moore L.P."/>
            <person name="Eastman K.E."/>
            <person name="Scott K."/>
            <person name="Konkel Z."/>
            <person name="Mondo S.J."/>
            <person name="Kuo A."/>
            <person name="Hayes R.D."/>
            <person name="Haridas S."/>
            <person name="Andreopoulos B."/>
            <person name="Riley R."/>
            <person name="LaButti K."/>
            <person name="Pangilinan J."/>
            <person name="Lipzen A."/>
            <person name="Amirebrahimi M."/>
            <person name="Yan J."/>
            <person name="Adam C."/>
            <person name="Keymanesh K."/>
            <person name="Ng V."/>
            <person name="Louie K."/>
            <person name="Northen T."/>
            <person name="Drula E."/>
            <person name="Henrissat B."/>
            <person name="Hsieh H.M."/>
            <person name="Youens-Clark K."/>
            <person name="Lutzoni F."/>
            <person name="Miadlikowska J."/>
            <person name="Eastwood D.C."/>
            <person name="Hamelin R.C."/>
            <person name="Grigoriev I.V."/>
            <person name="U'Ren J.M."/>
        </authorList>
    </citation>
    <scope>NUCLEOTIDE SEQUENCE [LARGE SCALE GENOMIC DNA]</scope>
    <source>
        <strain evidence="1 2">CBS 119005</strain>
    </source>
</reference>
<organism evidence="1 2">
    <name type="scientific">Hypoxylon rubiginosum</name>
    <dbReference type="NCBI Taxonomy" id="110542"/>
    <lineage>
        <taxon>Eukaryota</taxon>
        <taxon>Fungi</taxon>
        <taxon>Dikarya</taxon>
        <taxon>Ascomycota</taxon>
        <taxon>Pezizomycotina</taxon>
        <taxon>Sordariomycetes</taxon>
        <taxon>Xylariomycetidae</taxon>
        <taxon>Xylariales</taxon>
        <taxon>Hypoxylaceae</taxon>
        <taxon>Hypoxylon</taxon>
    </lineage>
</organism>
<dbReference type="Proteomes" id="UP001497700">
    <property type="component" value="Unassembled WGS sequence"/>
</dbReference>
<comment type="caution">
    <text evidence="1">The sequence shown here is derived from an EMBL/GenBank/DDBJ whole genome shotgun (WGS) entry which is preliminary data.</text>
</comment>
<sequence length="309" mass="33297">MADTRTLRIVTAATFLPAFPLCLAHGVVSSSPTPAVGLVPLAFSAGAGVFLISRQSAKNKQPIHEPEQGDGGEGQAQDQVPEHGQGETQQPQRSSGTTTPTWSYPILVFAIDTILAAALMVVLVFTWIDSSSGGANRTETVMLAAYATIPLLVNFLIHLYLAVRELSRGLAIPGLTQYLAWQAVPPDCPDCGRRLRPDAPPRMPWLDEASLPKPPTFKNVKLKLPAIPKMRAPTWKTPAWLRARGANRGYTRLSATDEEEQATTAPYRDDPEAGEPSAQTEEPETVEPEVVDVVGKKSRKLGRNSGSSS</sequence>
<keyword evidence="2" id="KW-1185">Reference proteome</keyword>
<accession>A0ACB9YUZ9</accession>
<name>A0ACB9YUZ9_9PEZI</name>
<evidence type="ECO:0000313" key="1">
    <source>
        <dbReference type="EMBL" id="KAI4862550.1"/>
    </source>
</evidence>
<evidence type="ECO:0000313" key="2">
    <source>
        <dbReference type="Proteomes" id="UP001497700"/>
    </source>
</evidence>
<protein>
    <submittedName>
        <fullName evidence="1">Uncharacterized protein</fullName>
    </submittedName>
</protein>